<evidence type="ECO:0000313" key="7">
    <source>
        <dbReference type="EMBL" id="QTD51200.1"/>
    </source>
</evidence>
<feature type="domain" description="Malonyl-CoA:ACP transacylase (MAT)" evidence="6">
    <location>
        <begin position="5"/>
        <end position="320"/>
    </location>
</feature>
<dbReference type="Pfam" id="PF03060">
    <property type="entry name" value="NMO"/>
    <property type="match status" value="1"/>
</dbReference>
<dbReference type="KEGG" id="scor:J3U87_01915"/>
<dbReference type="RefSeq" id="WP_237381331.1">
    <property type="nucleotide sequence ID" value="NZ_CP071793.1"/>
</dbReference>
<dbReference type="PANTHER" id="PTHR42681:SF1">
    <property type="entry name" value="MALONYL-COA-ACYL CARRIER PROTEIN TRANSACYLASE, MITOCHONDRIAL"/>
    <property type="match status" value="1"/>
</dbReference>
<dbReference type="GO" id="GO:0006633">
    <property type="term" value="P:fatty acid biosynthetic process"/>
    <property type="evidence" value="ECO:0007669"/>
    <property type="project" value="TreeGrafter"/>
</dbReference>
<dbReference type="InterPro" id="IPR016035">
    <property type="entry name" value="Acyl_Trfase/lysoPLipase"/>
</dbReference>
<dbReference type="InterPro" id="IPR016036">
    <property type="entry name" value="Malonyl_transacylase_ACP-bd"/>
</dbReference>
<gene>
    <name evidence="7" type="primary">fabD</name>
    <name evidence="7" type="ORF">J3U87_01915</name>
</gene>
<dbReference type="Proteomes" id="UP000663929">
    <property type="component" value="Chromosome"/>
</dbReference>
<evidence type="ECO:0000259" key="6">
    <source>
        <dbReference type="SMART" id="SM00827"/>
    </source>
</evidence>
<dbReference type="Pfam" id="PF00698">
    <property type="entry name" value="Acyl_transf_1"/>
    <property type="match status" value="1"/>
</dbReference>
<dbReference type="InterPro" id="IPR004410">
    <property type="entry name" value="Malonyl_CoA-ACP_transAc_FabD"/>
</dbReference>
<dbReference type="Pfam" id="PF21607">
    <property type="entry name" value="FabD_helical_ins"/>
    <property type="match status" value="1"/>
</dbReference>
<dbReference type="Gene3D" id="3.40.366.10">
    <property type="entry name" value="Malonyl-Coenzyme A Acyl Carrier Protein, domain 2"/>
    <property type="match status" value="1"/>
</dbReference>
<reference evidence="7" key="1">
    <citation type="submission" date="2021-03" db="EMBL/GenBank/DDBJ databases">
        <title>Acanthopleuribacteraceae sp. M133.</title>
        <authorList>
            <person name="Wang G."/>
        </authorList>
    </citation>
    <scope>NUCLEOTIDE SEQUENCE</scope>
    <source>
        <strain evidence="7">M133</strain>
    </source>
</reference>
<dbReference type="InterPro" id="IPR050858">
    <property type="entry name" value="Mal-CoA-ACP_Trans/PKS_FabD"/>
</dbReference>
<evidence type="ECO:0000256" key="1">
    <source>
        <dbReference type="ARBA" id="ARBA00013258"/>
    </source>
</evidence>
<dbReference type="PANTHER" id="PTHR42681">
    <property type="entry name" value="MALONYL-COA-ACYL CARRIER PROTEIN TRANSACYLASE, MITOCHONDRIAL"/>
    <property type="match status" value="1"/>
</dbReference>
<evidence type="ECO:0000313" key="8">
    <source>
        <dbReference type="Proteomes" id="UP000663929"/>
    </source>
</evidence>
<evidence type="ECO:0000256" key="2">
    <source>
        <dbReference type="ARBA" id="ARBA00022679"/>
    </source>
</evidence>
<dbReference type="CDD" id="cd04742">
    <property type="entry name" value="NPD_FabD"/>
    <property type="match status" value="1"/>
</dbReference>
<dbReference type="InterPro" id="IPR014179">
    <property type="entry name" value="PfaD-like_TIM-barrel"/>
</dbReference>
<accession>A0A8A4TNS1</accession>
<dbReference type="EC" id="2.3.1.39" evidence="1"/>
<keyword evidence="8" id="KW-1185">Reference proteome</keyword>
<name>A0A8A4TNS1_SULCO</name>
<dbReference type="Gene3D" id="3.30.70.250">
    <property type="entry name" value="Malonyl-CoA ACP transacylase, ACP-binding"/>
    <property type="match status" value="1"/>
</dbReference>
<evidence type="ECO:0000256" key="4">
    <source>
        <dbReference type="ARBA" id="ARBA00048462"/>
    </source>
</evidence>
<comment type="catalytic activity">
    <reaction evidence="4">
        <text>holo-[ACP] + malonyl-CoA = malonyl-[ACP] + CoA</text>
        <dbReference type="Rhea" id="RHEA:41792"/>
        <dbReference type="Rhea" id="RHEA-COMP:9623"/>
        <dbReference type="Rhea" id="RHEA-COMP:9685"/>
        <dbReference type="ChEBI" id="CHEBI:57287"/>
        <dbReference type="ChEBI" id="CHEBI:57384"/>
        <dbReference type="ChEBI" id="CHEBI:64479"/>
        <dbReference type="ChEBI" id="CHEBI:78449"/>
        <dbReference type="EC" id="2.3.1.39"/>
    </reaction>
</comment>
<dbReference type="EMBL" id="CP071793">
    <property type="protein sequence ID" value="QTD51200.1"/>
    <property type="molecule type" value="Genomic_DNA"/>
</dbReference>
<dbReference type="AlphaFoldDB" id="A0A8A4TNS1"/>
<dbReference type="InterPro" id="IPR001227">
    <property type="entry name" value="Ac_transferase_dom_sf"/>
</dbReference>
<dbReference type="SUPFAM" id="SSF52151">
    <property type="entry name" value="FabD/lysophospholipase-like"/>
    <property type="match status" value="1"/>
</dbReference>
<protein>
    <recommendedName>
        <fullName evidence="1">[acyl-carrier-protein] S-malonyltransferase</fullName>
        <ecNumber evidence="1">2.3.1.39</ecNumber>
    </recommendedName>
</protein>
<keyword evidence="3 7" id="KW-0012">Acyltransferase</keyword>
<proteinExistence type="predicted"/>
<dbReference type="SUPFAM" id="SSF55048">
    <property type="entry name" value="Probable ACP-binding domain of malonyl-CoA ACP transacylase"/>
    <property type="match status" value="1"/>
</dbReference>
<evidence type="ECO:0000256" key="5">
    <source>
        <dbReference type="SAM" id="MobiDB-lite"/>
    </source>
</evidence>
<dbReference type="InterPro" id="IPR014043">
    <property type="entry name" value="Acyl_transferase_dom"/>
</dbReference>
<feature type="region of interest" description="Disordered" evidence="5">
    <location>
        <begin position="321"/>
        <end position="356"/>
    </location>
</feature>
<dbReference type="Gene3D" id="3.20.20.70">
    <property type="entry name" value="Aldolase class I"/>
    <property type="match status" value="1"/>
</dbReference>
<dbReference type="SUPFAM" id="SSF51395">
    <property type="entry name" value="FMN-linked oxidoreductases"/>
    <property type="match status" value="1"/>
</dbReference>
<evidence type="ECO:0000256" key="3">
    <source>
        <dbReference type="ARBA" id="ARBA00023315"/>
    </source>
</evidence>
<dbReference type="InterPro" id="IPR049489">
    <property type="entry name" value="FabD-like_helical_ins"/>
</dbReference>
<keyword evidence="2 7" id="KW-0808">Transferase</keyword>
<dbReference type="NCBIfam" id="TIGR00128">
    <property type="entry name" value="fabD"/>
    <property type="match status" value="1"/>
</dbReference>
<dbReference type="GO" id="GO:0004314">
    <property type="term" value="F:[acyl-carrier-protein] S-malonyltransferase activity"/>
    <property type="evidence" value="ECO:0007669"/>
    <property type="project" value="UniProtKB-EC"/>
</dbReference>
<organism evidence="7 8">
    <name type="scientific">Sulfidibacter corallicola</name>
    <dbReference type="NCBI Taxonomy" id="2818388"/>
    <lineage>
        <taxon>Bacteria</taxon>
        <taxon>Pseudomonadati</taxon>
        <taxon>Acidobacteriota</taxon>
        <taxon>Holophagae</taxon>
        <taxon>Acanthopleuribacterales</taxon>
        <taxon>Acanthopleuribacteraceae</taxon>
        <taxon>Sulfidibacter</taxon>
    </lineage>
</organism>
<sequence>MIAYLFPGQGSQTRGMGAALFASFPQIVAQADRILGYSIEELCCHDPHKQLNRTDYTQPALYVVNALTYFSKIRHDPKPDFVAGHSLGEYNALLAAEVFDFETGLRLVSERGRLMAQADGGGMAAVIGSSREQVTALVEEHGEGRIDIANDNAPKQTVISGPADLINRLREPFEAGGVPRYVPLRVTAAFHSRYMAEAAETFAAFLQGFTFAAPKIPVIANVHGRPYRTDEIAANLAHQIRDSVRWRDSMRYLMAKGVEEVQEMGPGRVLQGLWRAVNLDAKPLTAHELQRLETNATVGATAPAATPAAARTAVSLAPPMTAQAAAPPVNRATTSTVGRHGIAASPPPVSDPPSRRYRDFDANEPERRETWSLHARSNPLDTSNRIDHLGTAGEQERMSGQGATHSILSQPTFVPPLDGASQGLADQGQSFIRHNAVNGPGDTLAPPPVTPKAAPGGVSSMGIRPERLGCAEFRRDYGVRLAYVSGSMYKGIASKEMVVRMGRAGLLGFMGTGGLSPQRVAQDLLYIKQHLDPSRTFGMNLLNNLDQPQREAELVDLFLEHEVRNVEASAFMGLSAPLVRYRFHGAYRDRTGQAVAVNRVIAKVSRPEVARQFLAPPPQKLLAELVAAGSLSQAEAEAARSLPVCQDVCVEADSGGHTDMGVAAALIPTMLRLRDEAMAAHGYKHKIRVGAAGGIGTPEAAAAALVLGADFVLTGSINQCTPEAGTSERVKDLLQQAEVQDTDYAPAGDMFEFGAKVQVLKRGIFFPARAQKLYELYRRHGGLAEIDANTQRTMQEKYFRRSFEEVWEETRAYYSRHRPQDLEKAERHPRHKMVLIFKWYFIYSTRCAMKGTNDKVNYQIHCGPAMGSFNQFVKGTPLADWRHRHVDHLADHLMNQTAELLTQRTKSLLAMG</sequence>
<dbReference type="SMART" id="SM00827">
    <property type="entry name" value="PKS_AT"/>
    <property type="match status" value="1"/>
</dbReference>
<dbReference type="InterPro" id="IPR013785">
    <property type="entry name" value="Aldolase_TIM"/>
</dbReference>
<dbReference type="GO" id="GO:0005829">
    <property type="term" value="C:cytosol"/>
    <property type="evidence" value="ECO:0007669"/>
    <property type="project" value="TreeGrafter"/>
</dbReference>
<dbReference type="NCBIfam" id="TIGR02814">
    <property type="entry name" value="pfaD_fam"/>
    <property type="match status" value="1"/>
</dbReference>